<gene>
    <name evidence="2" type="primary">SUPT5H</name>
    <name evidence="2" type="ORF">MHBO_005151</name>
</gene>
<dbReference type="InterPro" id="IPR039659">
    <property type="entry name" value="SPT5"/>
</dbReference>
<dbReference type="GO" id="GO:0003746">
    <property type="term" value="F:translation elongation factor activity"/>
    <property type="evidence" value="ECO:0007669"/>
    <property type="project" value="UniProtKB-KW"/>
</dbReference>
<feature type="non-terminal residue" evidence="2">
    <location>
        <position position="139"/>
    </location>
</feature>
<proteinExistence type="predicted"/>
<comment type="caution">
    <text evidence="2">The sequence shown here is derived from an EMBL/GenBank/DDBJ whole genome shotgun (WGS) entry which is preliminary data.</text>
</comment>
<protein>
    <submittedName>
        <fullName evidence="2">Transcription elongation factor SPT5</fullName>
    </submittedName>
</protein>
<sequence>QLNVKPTEKEIKNFRTGTATRIGEKEVEDSTSAPFRHKDTVRVVSGDLAGLTGEVVSIKTPLVYIMAHHDQLNEPLSFSPDELEKYFVVGAHIKIFRGPNKGETGFVTETDNDQLVIFSDTSNKMVKANISNAVETSEM</sequence>
<reference evidence="2 3" key="1">
    <citation type="journal article" date="2024" name="BMC Biol.">
        <title>Comparative genomics of Ascetosporea gives new insight into the evolutionary basis for animal parasitism in Rhizaria.</title>
        <authorList>
            <person name="Hiltunen Thoren M."/>
            <person name="Onut-Brannstrom I."/>
            <person name="Alfjorden A."/>
            <person name="Peckova H."/>
            <person name="Swords F."/>
            <person name="Hooper C."/>
            <person name="Holzer A.S."/>
            <person name="Bass D."/>
            <person name="Burki F."/>
        </authorList>
    </citation>
    <scope>NUCLEOTIDE SEQUENCE [LARGE SCALE GENOMIC DNA]</scope>
    <source>
        <strain evidence="2">20-A016</strain>
    </source>
</reference>
<feature type="domain" description="KOW" evidence="1">
    <location>
        <begin position="34"/>
        <end position="61"/>
    </location>
</feature>
<evidence type="ECO:0000313" key="3">
    <source>
        <dbReference type="Proteomes" id="UP001439008"/>
    </source>
</evidence>
<dbReference type="SUPFAM" id="SSF50104">
    <property type="entry name" value="Translation proteins SH3-like domain"/>
    <property type="match status" value="2"/>
</dbReference>
<feature type="domain" description="KOW" evidence="1">
    <location>
        <begin position="86"/>
        <end position="113"/>
    </location>
</feature>
<organism evidence="2 3">
    <name type="scientific">Bonamia ostreae</name>
    <dbReference type="NCBI Taxonomy" id="126728"/>
    <lineage>
        <taxon>Eukaryota</taxon>
        <taxon>Sar</taxon>
        <taxon>Rhizaria</taxon>
        <taxon>Endomyxa</taxon>
        <taxon>Ascetosporea</taxon>
        <taxon>Haplosporida</taxon>
        <taxon>Bonamia</taxon>
    </lineage>
</organism>
<keyword evidence="3" id="KW-1185">Reference proteome</keyword>
<dbReference type="Gene3D" id="2.30.30.30">
    <property type="match status" value="2"/>
</dbReference>
<dbReference type="SMART" id="SM00739">
    <property type="entry name" value="KOW"/>
    <property type="match status" value="2"/>
</dbReference>
<keyword evidence="2" id="KW-0648">Protein biosynthesis</keyword>
<dbReference type="Proteomes" id="UP001439008">
    <property type="component" value="Unassembled WGS sequence"/>
</dbReference>
<dbReference type="EMBL" id="JBDODL010006893">
    <property type="protein sequence ID" value="MES1923559.1"/>
    <property type="molecule type" value="Genomic_DNA"/>
</dbReference>
<evidence type="ECO:0000259" key="1">
    <source>
        <dbReference type="SMART" id="SM00739"/>
    </source>
</evidence>
<accession>A0ABV2AV89</accession>
<dbReference type="PANTHER" id="PTHR11125">
    <property type="entry name" value="SUPPRESSOR OF TY 5"/>
    <property type="match status" value="1"/>
</dbReference>
<dbReference type="InterPro" id="IPR008991">
    <property type="entry name" value="Translation_prot_SH3-like_sf"/>
</dbReference>
<dbReference type="InterPro" id="IPR005824">
    <property type="entry name" value="KOW"/>
</dbReference>
<feature type="non-terminal residue" evidence="2">
    <location>
        <position position="1"/>
    </location>
</feature>
<evidence type="ECO:0000313" key="2">
    <source>
        <dbReference type="EMBL" id="MES1923559.1"/>
    </source>
</evidence>
<name>A0ABV2AV89_9EUKA</name>
<dbReference type="PANTHER" id="PTHR11125:SF7">
    <property type="entry name" value="TRANSCRIPTION ELONGATION FACTOR SPT5"/>
    <property type="match status" value="1"/>
</dbReference>
<dbReference type="InterPro" id="IPR041975">
    <property type="entry name" value="KOW_Spt5_2"/>
</dbReference>
<keyword evidence="2" id="KW-0251">Elongation factor</keyword>
<dbReference type="Pfam" id="PF23284">
    <property type="entry name" value="KOW2_Spt5"/>
    <property type="match status" value="1"/>
</dbReference>
<dbReference type="InterPro" id="IPR014722">
    <property type="entry name" value="Rib_uL2_dom2"/>
</dbReference>